<organism evidence="15 16">
    <name type="scientific">Paenibacillus thalictri</name>
    <dbReference type="NCBI Taxonomy" id="2527873"/>
    <lineage>
        <taxon>Bacteria</taxon>
        <taxon>Bacillati</taxon>
        <taxon>Bacillota</taxon>
        <taxon>Bacilli</taxon>
        <taxon>Bacillales</taxon>
        <taxon>Paenibacillaceae</taxon>
        <taxon>Paenibacillus</taxon>
    </lineage>
</organism>
<dbReference type="EMBL" id="SIRE01000003">
    <property type="protein sequence ID" value="TBL81114.1"/>
    <property type="molecule type" value="Genomic_DNA"/>
</dbReference>
<dbReference type="GO" id="GO:0005886">
    <property type="term" value="C:plasma membrane"/>
    <property type="evidence" value="ECO:0007669"/>
    <property type="project" value="UniProtKB-SubCell"/>
</dbReference>
<dbReference type="InterPro" id="IPR050640">
    <property type="entry name" value="Bact_2-comp_sensor_kinase"/>
</dbReference>
<evidence type="ECO:0000256" key="8">
    <source>
        <dbReference type="ARBA" id="ARBA00022777"/>
    </source>
</evidence>
<dbReference type="GO" id="GO:0005524">
    <property type="term" value="F:ATP binding"/>
    <property type="evidence" value="ECO:0007669"/>
    <property type="project" value="UniProtKB-KW"/>
</dbReference>
<dbReference type="SUPFAM" id="SSF55874">
    <property type="entry name" value="ATPase domain of HSP90 chaperone/DNA topoisomerase II/histidine kinase"/>
    <property type="match status" value="1"/>
</dbReference>
<feature type="domain" description="HAMP" evidence="14">
    <location>
        <begin position="198"/>
        <end position="250"/>
    </location>
</feature>
<keyword evidence="5" id="KW-0597">Phosphoprotein</keyword>
<keyword evidence="11 12" id="KW-0472">Membrane</keyword>
<evidence type="ECO:0000256" key="1">
    <source>
        <dbReference type="ARBA" id="ARBA00000085"/>
    </source>
</evidence>
<evidence type="ECO:0000256" key="12">
    <source>
        <dbReference type="SAM" id="Phobius"/>
    </source>
</evidence>
<evidence type="ECO:0000313" key="16">
    <source>
        <dbReference type="Proteomes" id="UP000293142"/>
    </source>
</evidence>
<keyword evidence="8" id="KW-0418">Kinase</keyword>
<dbReference type="AlphaFoldDB" id="A0A4Q9DVN6"/>
<dbReference type="SMART" id="SM00387">
    <property type="entry name" value="HATPase_c"/>
    <property type="match status" value="1"/>
</dbReference>
<dbReference type="Pfam" id="PF02518">
    <property type="entry name" value="HATPase_c"/>
    <property type="match status" value="1"/>
</dbReference>
<evidence type="ECO:0000256" key="6">
    <source>
        <dbReference type="ARBA" id="ARBA00022679"/>
    </source>
</evidence>
<evidence type="ECO:0000256" key="7">
    <source>
        <dbReference type="ARBA" id="ARBA00022741"/>
    </source>
</evidence>
<name>A0A4Q9DVN6_9BACL</name>
<gene>
    <name evidence="15" type="ORF">EYB31_03205</name>
</gene>
<evidence type="ECO:0000256" key="9">
    <source>
        <dbReference type="ARBA" id="ARBA00022840"/>
    </source>
</evidence>
<dbReference type="Pfam" id="PF00672">
    <property type="entry name" value="HAMP"/>
    <property type="match status" value="1"/>
</dbReference>
<feature type="domain" description="Histidine kinase" evidence="13">
    <location>
        <begin position="262"/>
        <end position="477"/>
    </location>
</feature>
<keyword evidence="12" id="KW-1133">Transmembrane helix</keyword>
<dbReference type="PROSITE" id="PS50109">
    <property type="entry name" value="HIS_KIN"/>
    <property type="match status" value="1"/>
</dbReference>
<dbReference type="EC" id="2.7.13.3" evidence="3"/>
<keyword evidence="4" id="KW-1003">Cell membrane</keyword>
<keyword evidence="7" id="KW-0547">Nucleotide-binding</keyword>
<dbReference type="OrthoDB" id="9776552at2"/>
<dbReference type="Gene3D" id="6.10.340.10">
    <property type="match status" value="1"/>
</dbReference>
<dbReference type="InterPro" id="IPR036890">
    <property type="entry name" value="HATPase_C_sf"/>
</dbReference>
<keyword evidence="10" id="KW-0902">Two-component regulatory system</keyword>
<dbReference type="InterPro" id="IPR010559">
    <property type="entry name" value="Sig_transdc_His_kin_internal"/>
</dbReference>
<evidence type="ECO:0000256" key="4">
    <source>
        <dbReference type="ARBA" id="ARBA00022475"/>
    </source>
</evidence>
<dbReference type="GO" id="GO:0000155">
    <property type="term" value="F:phosphorelay sensor kinase activity"/>
    <property type="evidence" value="ECO:0007669"/>
    <property type="project" value="InterPro"/>
</dbReference>
<dbReference type="Proteomes" id="UP000293142">
    <property type="component" value="Unassembled WGS sequence"/>
</dbReference>
<dbReference type="SUPFAM" id="SSF158472">
    <property type="entry name" value="HAMP domain-like"/>
    <property type="match status" value="1"/>
</dbReference>
<evidence type="ECO:0000256" key="3">
    <source>
        <dbReference type="ARBA" id="ARBA00012438"/>
    </source>
</evidence>
<dbReference type="PANTHER" id="PTHR34220:SF7">
    <property type="entry name" value="SENSOR HISTIDINE KINASE YPDA"/>
    <property type="match status" value="1"/>
</dbReference>
<comment type="subcellular location">
    <subcellularLocation>
        <location evidence="2">Cell membrane</location>
        <topology evidence="2">Multi-pass membrane protein</topology>
    </subcellularLocation>
</comment>
<evidence type="ECO:0000259" key="13">
    <source>
        <dbReference type="PROSITE" id="PS50109"/>
    </source>
</evidence>
<evidence type="ECO:0000256" key="5">
    <source>
        <dbReference type="ARBA" id="ARBA00022553"/>
    </source>
</evidence>
<keyword evidence="6" id="KW-0808">Transferase</keyword>
<comment type="caution">
    <text evidence="15">The sequence shown here is derived from an EMBL/GenBank/DDBJ whole genome shotgun (WGS) entry which is preliminary data.</text>
</comment>
<dbReference type="InterPro" id="IPR005467">
    <property type="entry name" value="His_kinase_dom"/>
</dbReference>
<evidence type="ECO:0000256" key="11">
    <source>
        <dbReference type="ARBA" id="ARBA00023136"/>
    </source>
</evidence>
<sequence>MNTIRQKMIWLSLSTWIVMAGVWLLLSIYNQQTVEAYNTILQRYIFMNEISQLSANSVTVINRFMDEHQEHQFEAYSKLRQQLLEAEAGLGSLTNPNNEVALVNYGNMIGSQIEAMELTVASMRMSDREAAQVHFDEATNISKYIAEATLSLLSTELKTYNTFYESIIQRSRDLQKMGFWLLGMASCILLLFSYRIAGGITKPILSLSVAARKIAMGNYNDPIDIKTNDEISFLAKMFNQMRLNIQHSIQEIQYNAQLENDLQEHKLRLKENELKSLQSQINPHFLFNTLNILAKKAYLEGAEETSDLISSVSGLLRYNLKRLDSPVTLRDELRILDEYLTIQKARFAERVQISKDIDESCLDILIPNLTLQPFVENAFIHAIEPSVSGGHIAIRTYRHKRNVVVEIADDGGGMDAEQLDAILRGLGPATGHGHSTGIGIGNVIHRLDLFYGIPDIVSIRSVPGEGTCVMLTFPEKEGDSDADQSDDR</sequence>
<feature type="transmembrane region" description="Helical" evidence="12">
    <location>
        <begin position="177"/>
        <end position="197"/>
    </location>
</feature>
<protein>
    <recommendedName>
        <fullName evidence="3">histidine kinase</fullName>
        <ecNumber evidence="3">2.7.13.3</ecNumber>
    </recommendedName>
</protein>
<keyword evidence="16" id="KW-1185">Reference proteome</keyword>
<dbReference type="Gene3D" id="3.30.565.10">
    <property type="entry name" value="Histidine kinase-like ATPase, C-terminal domain"/>
    <property type="match status" value="1"/>
</dbReference>
<evidence type="ECO:0000256" key="10">
    <source>
        <dbReference type="ARBA" id="ARBA00023012"/>
    </source>
</evidence>
<dbReference type="InterPro" id="IPR003660">
    <property type="entry name" value="HAMP_dom"/>
</dbReference>
<dbReference type="Pfam" id="PF06580">
    <property type="entry name" value="His_kinase"/>
    <property type="match status" value="1"/>
</dbReference>
<evidence type="ECO:0000313" key="15">
    <source>
        <dbReference type="EMBL" id="TBL81114.1"/>
    </source>
</evidence>
<reference evidence="15 16" key="1">
    <citation type="submission" date="2019-02" db="EMBL/GenBank/DDBJ databases">
        <title>Paenibacillus sp. nov., isolated from surface-sterilized tissue of Thalictrum simplex L.</title>
        <authorList>
            <person name="Tuo L."/>
        </authorList>
    </citation>
    <scope>NUCLEOTIDE SEQUENCE [LARGE SCALE GENOMIC DNA]</scope>
    <source>
        <strain evidence="15 16">N2SHLJ1</strain>
    </source>
</reference>
<dbReference type="PROSITE" id="PS50885">
    <property type="entry name" value="HAMP"/>
    <property type="match status" value="1"/>
</dbReference>
<feature type="transmembrane region" description="Helical" evidence="12">
    <location>
        <begin position="9"/>
        <end position="29"/>
    </location>
</feature>
<dbReference type="InterPro" id="IPR003594">
    <property type="entry name" value="HATPase_dom"/>
</dbReference>
<dbReference type="SMART" id="SM00304">
    <property type="entry name" value="HAMP"/>
    <property type="match status" value="1"/>
</dbReference>
<proteinExistence type="predicted"/>
<accession>A0A4Q9DVN6</accession>
<dbReference type="PANTHER" id="PTHR34220">
    <property type="entry name" value="SENSOR HISTIDINE KINASE YPDA"/>
    <property type="match status" value="1"/>
</dbReference>
<keyword evidence="9" id="KW-0067">ATP-binding</keyword>
<evidence type="ECO:0000259" key="14">
    <source>
        <dbReference type="PROSITE" id="PS50885"/>
    </source>
</evidence>
<dbReference type="CDD" id="cd06225">
    <property type="entry name" value="HAMP"/>
    <property type="match status" value="1"/>
</dbReference>
<dbReference type="RefSeq" id="WP_131011826.1">
    <property type="nucleotide sequence ID" value="NZ_SIRE01000003.1"/>
</dbReference>
<evidence type="ECO:0000256" key="2">
    <source>
        <dbReference type="ARBA" id="ARBA00004651"/>
    </source>
</evidence>
<keyword evidence="12" id="KW-0812">Transmembrane</keyword>
<comment type="catalytic activity">
    <reaction evidence="1">
        <text>ATP + protein L-histidine = ADP + protein N-phospho-L-histidine.</text>
        <dbReference type="EC" id="2.7.13.3"/>
    </reaction>
</comment>